<dbReference type="PANTHER" id="PTHR31001">
    <property type="entry name" value="UNCHARACTERIZED TRANSCRIPTIONAL REGULATORY PROTEIN"/>
    <property type="match status" value="1"/>
</dbReference>
<dbReference type="CDD" id="cd12148">
    <property type="entry name" value="fungal_TF_MHR"/>
    <property type="match status" value="1"/>
</dbReference>
<sequence length="438" mass="49117">MARGLGVHRDGSNFGLRPIEIEVRRRLWAQLCILDVRFAEKLCREPTIDMNFYDTALPLSICDAELSELDEQHLSSKRGQTSTFKTHLHVEQEQERFSPFSVMTLTLVEAETARLMAQLHNTRYRARDSIFNNSSSSPNLARQSTSSAASRFEKVRWVNRLETRFQSVYKLNTLDSSNPKQLLVLETVEINIAKAKFVTRLLEWREVNGGMGDPHRDGEIAKLFREATSLATRGLSISHQYSGTPYSWYTKYLRDTYTTSFMAVCLASEAVLIEPEELHSAWSVLQQLFPLEATPSVAEASVSKSLFSKVLLKVRARHETTFRAASSHVMRGQAIYTAAGDIHHFPTSMSTNLPVSLPTRVGGVGTFQSSGNLFEDFDAIMQEPLWAPTLENVDNGYDGSWPADHQHASNLHTPITLTFTVSALRSTANISTDGPKSQ</sequence>
<organism evidence="4 5">
    <name type="scientific">Pleomassaria siparia CBS 279.74</name>
    <dbReference type="NCBI Taxonomy" id="1314801"/>
    <lineage>
        <taxon>Eukaryota</taxon>
        <taxon>Fungi</taxon>
        <taxon>Dikarya</taxon>
        <taxon>Ascomycota</taxon>
        <taxon>Pezizomycotina</taxon>
        <taxon>Dothideomycetes</taxon>
        <taxon>Pleosporomycetidae</taxon>
        <taxon>Pleosporales</taxon>
        <taxon>Pleomassariaceae</taxon>
        <taxon>Pleomassaria</taxon>
    </lineage>
</organism>
<proteinExistence type="predicted"/>
<keyword evidence="5" id="KW-1185">Reference proteome</keyword>
<evidence type="ECO:0000256" key="2">
    <source>
        <dbReference type="ARBA" id="ARBA00023242"/>
    </source>
</evidence>
<dbReference type="Proteomes" id="UP000799428">
    <property type="component" value="Unassembled WGS sequence"/>
</dbReference>
<protein>
    <recommendedName>
        <fullName evidence="3">Xylanolytic transcriptional activator regulatory domain-containing protein</fullName>
    </recommendedName>
</protein>
<reference evidence="4" key="1">
    <citation type="journal article" date="2020" name="Stud. Mycol.">
        <title>101 Dothideomycetes genomes: a test case for predicting lifestyles and emergence of pathogens.</title>
        <authorList>
            <person name="Haridas S."/>
            <person name="Albert R."/>
            <person name="Binder M."/>
            <person name="Bloem J."/>
            <person name="Labutti K."/>
            <person name="Salamov A."/>
            <person name="Andreopoulos B."/>
            <person name="Baker S."/>
            <person name="Barry K."/>
            <person name="Bills G."/>
            <person name="Bluhm B."/>
            <person name="Cannon C."/>
            <person name="Castanera R."/>
            <person name="Culley D."/>
            <person name="Daum C."/>
            <person name="Ezra D."/>
            <person name="Gonzalez J."/>
            <person name="Henrissat B."/>
            <person name="Kuo A."/>
            <person name="Liang C."/>
            <person name="Lipzen A."/>
            <person name="Lutzoni F."/>
            <person name="Magnuson J."/>
            <person name="Mondo S."/>
            <person name="Nolan M."/>
            <person name="Ohm R."/>
            <person name="Pangilinan J."/>
            <person name="Park H.-J."/>
            <person name="Ramirez L."/>
            <person name="Alfaro M."/>
            <person name="Sun H."/>
            <person name="Tritt A."/>
            <person name="Yoshinaga Y."/>
            <person name="Zwiers L.-H."/>
            <person name="Turgeon B."/>
            <person name="Goodwin S."/>
            <person name="Spatafora J."/>
            <person name="Crous P."/>
            <person name="Grigoriev I."/>
        </authorList>
    </citation>
    <scope>NUCLEOTIDE SEQUENCE</scope>
    <source>
        <strain evidence="4">CBS 279.74</strain>
    </source>
</reference>
<gene>
    <name evidence="4" type="ORF">K504DRAFT_188077</name>
</gene>
<dbReference type="GO" id="GO:0003677">
    <property type="term" value="F:DNA binding"/>
    <property type="evidence" value="ECO:0007669"/>
    <property type="project" value="InterPro"/>
</dbReference>
<dbReference type="OrthoDB" id="435881at2759"/>
<dbReference type="EMBL" id="MU005791">
    <property type="protein sequence ID" value="KAF2702885.1"/>
    <property type="molecule type" value="Genomic_DNA"/>
</dbReference>
<dbReference type="GO" id="GO:0008270">
    <property type="term" value="F:zinc ion binding"/>
    <property type="evidence" value="ECO:0007669"/>
    <property type="project" value="InterPro"/>
</dbReference>
<dbReference type="InterPro" id="IPR050613">
    <property type="entry name" value="Sec_Metabolite_Reg"/>
</dbReference>
<evidence type="ECO:0000313" key="5">
    <source>
        <dbReference type="Proteomes" id="UP000799428"/>
    </source>
</evidence>
<feature type="domain" description="Xylanolytic transcriptional activator regulatory" evidence="3">
    <location>
        <begin position="1"/>
        <end position="169"/>
    </location>
</feature>
<comment type="subcellular location">
    <subcellularLocation>
        <location evidence="1">Nucleus</location>
    </subcellularLocation>
</comment>
<evidence type="ECO:0000259" key="3">
    <source>
        <dbReference type="Pfam" id="PF04082"/>
    </source>
</evidence>
<dbReference type="GO" id="GO:0006351">
    <property type="term" value="P:DNA-templated transcription"/>
    <property type="evidence" value="ECO:0007669"/>
    <property type="project" value="InterPro"/>
</dbReference>
<name>A0A6G1JRL9_9PLEO</name>
<dbReference type="InterPro" id="IPR007219">
    <property type="entry name" value="XnlR_reg_dom"/>
</dbReference>
<dbReference type="GO" id="GO:0005634">
    <property type="term" value="C:nucleus"/>
    <property type="evidence" value="ECO:0007669"/>
    <property type="project" value="UniProtKB-SubCell"/>
</dbReference>
<dbReference type="AlphaFoldDB" id="A0A6G1JRL9"/>
<evidence type="ECO:0000313" key="4">
    <source>
        <dbReference type="EMBL" id="KAF2702885.1"/>
    </source>
</evidence>
<dbReference type="Pfam" id="PF04082">
    <property type="entry name" value="Fungal_trans"/>
    <property type="match status" value="1"/>
</dbReference>
<evidence type="ECO:0000256" key="1">
    <source>
        <dbReference type="ARBA" id="ARBA00004123"/>
    </source>
</evidence>
<accession>A0A6G1JRL9</accession>
<keyword evidence="2" id="KW-0539">Nucleus</keyword>